<comment type="caution">
    <text evidence="6">The sequence shown here is derived from an EMBL/GenBank/DDBJ whole genome shotgun (WGS) entry which is preliminary data.</text>
</comment>
<dbReference type="Proteomes" id="UP000799777">
    <property type="component" value="Unassembled WGS sequence"/>
</dbReference>
<dbReference type="EMBL" id="ML978266">
    <property type="protein sequence ID" value="KAF2025414.1"/>
    <property type="molecule type" value="Genomic_DNA"/>
</dbReference>
<dbReference type="PANTHER" id="PTHR43806">
    <property type="entry name" value="PEPTIDASE S8"/>
    <property type="match status" value="1"/>
</dbReference>
<dbReference type="Pfam" id="PF00082">
    <property type="entry name" value="Peptidase_S8"/>
    <property type="match status" value="1"/>
</dbReference>
<dbReference type="GO" id="GO:0004252">
    <property type="term" value="F:serine-type endopeptidase activity"/>
    <property type="evidence" value="ECO:0007669"/>
    <property type="project" value="InterPro"/>
</dbReference>
<keyword evidence="7" id="KW-1185">Reference proteome</keyword>
<keyword evidence="2" id="KW-0645">Protease</keyword>
<dbReference type="PANTHER" id="PTHR43806:SF58">
    <property type="entry name" value="ALKALINE PROTEASE 1-RELATED"/>
    <property type="match status" value="1"/>
</dbReference>
<dbReference type="PROSITE" id="PS51892">
    <property type="entry name" value="SUBTILASE"/>
    <property type="match status" value="1"/>
</dbReference>
<protein>
    <submittedName>
        <fullName evidence="6">Subtilisin-like protein</fullName>
    </submittedName>
</protein>
<accession>A0A9P4H179</accession>
<evidence type="ECO:0000256" key="3">
    <source>
        <dbReference type="ARBA" id="ARBA00022825"/>
    </source>
</evidence>
<dbReference type="InterPro" id="IPR000209">
    <property type="entry name" value="Peptidase_S8/S53_dom"/>
</dbReference>
<reference evidence="6" key="1">
    <citation type="journal article" date="2020" name="Stud. Mycol.">
        <title>101 Dothideomycetes genomes: a test case for predicting lifestyles and emergence of pathogens.</title>
        <authorList>
            <person name="Haridas S."/>
            <person name="Albert R."/>
            <person name="Binder M."/>
            <person name="Bloem J."/>
            <person name="Labutti K."/>
            <person name="Salamov A."/>
            <person name="Andreopoulos B."/>
            <person name="Baker S."/>
            <person name="Barry K."/>
            <person name="Bills G."/>
            <person name="Bluhm B."/>
            <person name="Cannon C."/>
            <person name="Castanera R."/>
            <person name="Culley D."/>
            <person name="Daum C."/>
            <person name="Ezra D."/>
            <person name="Gonzalez J."/>
            <person name="Henrissat B."/>
            <person name="Kuo A."/>
            <person name="Liang C."/>
            <person name="Lipzen A."/>
            <person name="Lutzoni F."/>
            <person name="Magnuson J."/>
            <person name="Mondo S."/>
            <person name="Nolan M."/>
            <person name="Ohm R."/>
            <person name="Pangilinan J."/>
            <person name="Park H.-J."/>
            <person name="Ramirez L."/>
            <person name="Alfaro M."/>
            <person name="Sun H."/>
            <person name="Tritt A."/>
            <person name="Yoshinaga Y."/>
            <person name="Zwiers L.-H."/>
            <person name="Turgeon B."/>
            <person name="Goodwin S."/>
            <person name="Spatafora J."/>
            <person name="Crous P."/>
            <person name="Grigoriev I."/>
        </authorList>
    </citation>
    <scope>NUCLEOTIDE SEQUENCE</scope>
    <source>
        <strain evidence="6">CBS 110217</strain>
    </source>
</reference>
<keyword evidence="3" id="KW-0720">Serine protease</keyword>
<evidence type="ECO:0000256" key="4">
    <source>
        <dbReference type="PROSITE-ProRule" id="PRU01240"/>
    </source>
</evidence>
<evidence type="ECO:0000259" key="5">
    <source>
        <dbReference type="Pfam" id="PF00082"/>
    </source>
</evidence>
<evidence type="ECO:0000313" key="6">
    <source>
        <dbReference type="EMBL" id="KAF2025414.1"/>
    </source>
</evidence>
<dbReference type="InterPro" id="IPR050131">
    <property type="entry name" value="Peptidase_S8_subtilisin-like"/>
</dbReference>
<dbReference type="OrthoDB" id="206201at2759"/>
<evidence type="ECO:0000256" key="2">
    <source>
        <dbReference type="ARBA" id="ARBA00022670"/>
    </source>
</evidence>
<name>A0A9P4H179_9PLEO</name>
<gene>
    <name evidence="6" type="ORF">EK21DRAFT_103951</name>
</gene>
<proteinExistence type="inferred from homology"/>
<keyword evidence="3" id="KW-0378">Hydrolase</keyword>
<dbReference type="SUPFAM" id="SSF52743">
    <property type="entry name" value="Subtilisin-like"/>
    <property type="match status" value="1"/>
</dbReference>
<comment type="similarity">
    <text evidence="1 4">Belongs to the peptidase S8 family.</text>
</comment>
<sequence length="229" mass="23744">MSKCVGYPALAPYGVAKRTNLIAVKVFEGREGTASQVISGFEWAVNDIVDKSRTDSAVINMSLGGQGSTTWDAAITATWNRGVLAVVAAGNQNTLASTRSPARSPEVICVGNLRNDDYRYPGTTECNYGPAVDIWATVTGVLSTYYASNTATATLTGSSMASPHVARLVSFLRGLEGLSSASAIKARVLALATPTRVQDGQGAANLIAYNGNGPKIVIVGGWGCGVGRP</sequence>
<comment type="caution">
    <text evidence="4">Lacks conserved residue(s) required for the propagation of feature annotation.</text>
</comment>
<dbReference type="InterPro" id="IPR036852">
    <property type="entry name" value="Peptidase_S8/S53_dom_sf"/>
</dbReference>
<dbReference type="AlphaFoldDB" id="A0A9P4H179"/>
<organism evidence="6 7">
    <name type="scientific">Setomelanomma holmii</name>
    <dbReference type="NCBI Taxonomy" id="210430"/>
    <lineage>
        <taxon>Eukaryota</taxon>
        <taxon>Fungi</taxon>
        <taxon>Dikarya</taxon>
        <taxon>Ascomycota</taxon>
        <taxon>Pezizomycotina</taxon>
        <taxon>Dothideomycetes</taxon>
        <taxon>Pleosporomycetidae</taxon>
        <taxon>Pleosporales</taxon>
        <taxon>Pleosporineae</taxon>
        <taxon>Phaeosphaeriaceae</taxon>
        <taxon>Setomelanomma</taxon>
    </lineage>
</organism>
<dbReference type="GO" id="GO:0006508">
    <property type="term" value="P:proteolysis"/>
    <property type="evidence" value="ECO:0007669"/>
    <property type="project" value="UniProtKB-KW"/>
</dbReference>
<feature type="domain" description="Peptidase S8/S53" evidence="5">
    <location>
        <begin position="14"/>
        <end position="198"/>
    </location>
</feature>
<dbReference type="Gene3D" id="3.40.50.200">
    <property type="entry name" value="Peptidase S8/S53 domain"/>
    <property type="match status" value="1"/>
</dbReference>
<evidence type="ECO:0000256" key="1">
    <source>
        <dbReference type="ARBA" id="ARBA00011073"/>
    </source>
</evidence>
<evidence type="ECO:0000313" key="7">
    <source>
        <dbReference type="Proteomes" id="UP000799777"/>
    </source>
</evidence>